<dbReference type="EMBL" id="FLQY01000347">
    <property type="protein sequence ID" value="SBT10404.1"/>
    <property type="molecule type" value="Genomic_DNA"/>
</dbReference>
<dbReference type="Gene3D" id="2.40.50.320">
    <property type="entry name" value="Copper binding periplasmic protein CusF"/>
    <property type="match status" value="1"/>
</dbReference>
<sequence length="120" mass="12727">MKTLTASACIVLIATISAPGIAASKHDGHGAMAPGMKMQGQAPTEVKMVEGLVKKVDKSAGKVTLAHGPLPNLGMDFSMTMVFRVKDTAWLEQMKTGDKIRFLADNVNGAITVVKFEPTK</sequence>
<name>A0A1A8XZN7_9RHOO</name>
<keyword evidence="3" id="KW-1185">Reference proteome</keyword>
<reference evidence="2 3" key="1">
    <citation type="submission" date="2016-06" db="EMBL/GenBank/DDBJ databases">
        <authorList>
            <person name="Kjaerup R.B."/>
            <person name="Dalgaard T.S."/>
            <person name="Juul-Madsen H.R."/>
        </authorList>
    </citation>
    <scope>NUCLEOTIDE SEQUENCE [LARGE SCALE GENOMIC DNA]</scope>
    <source>
        <strain evidence="2">2</strain>
    </source>
</reference>
<evidence type="ECO:0000256" key="1">
    <source>
        <dbReference type="SAM" id="SignalP"/>
    </source>
</evidence>
<dbReference type="Pfam" id="PF11604">
    <property type="entry name" value="CusF_Ec"/>
    <property type="match status" value="1"/>
</dbReference>
<keyword evidence="1" id="KW-0732">Signal</keyword>
<protein>
    <submittedName>
        <fullName evidence="2">Uncharacterized protein</fullName>
    </submittedName>
</protein>
<organism evidence="2 3">
    <name type="scientific">Candidatus Propionivibrio aalborgensis</name>
    <dbReference type="NCBI Taxonomy" id="1860101"/>
    <lineage>
        <taxon>Bacteria</taxon>
        <taxon>Pseudomonadati</taxon>
        <taxon>Pseudomonadota</taxon>
        <taxon>Betaproteobacteria</taxon>
        <taxon>Rhodocyclales</taxon>
        <taxon>Rhodocyclaceae</taxon>
        <taxon>Propionivibrio</taxon>
    </lineage>
</organism>
<proteinExistence type="predicted"/>
<feature type="chain" id="PRO_5008381895" evidence="1">
    <location>
        <begin position="23"/>
        <end position="120"/>
    </location>
</feature>
<accession>A0A1A8XZN7</accession>
<dbReference type="Proteomes" id="UP000199600">
    <property type="component" value="Unassembled WGS sequence"/>
</dbReference>
<feature type="signal peptide" evidence="1">
    <location>
        <begin position="1"/>
        <end position="22"/>
    </location>
</feature>
<dbReference type="AlphaFoldDB" id="A0A1A8XZN7"/>
<evidence type="ECO:0000313" key="2">
    <source>
        <dbReference type="EMBL" id="SBT10404.1"/>
    </source>
</evidence>
<dbReference type="InterPro" id="IPR021647">
    <property type="entry name" value="CusF_Ec"/>
</dbReference>
<dbReference type="InterPro" id="IPR042230">
    <property type="entry name" value="CusF_sf"/>
</dbReference>
<gene>
    <name evidence="2" type="ORF">PROAA_460018</name>
</gene>
<dbReference type="RefSeq" id="WP_186411996.1">
    <property type="nucleotide sequence ID" value="NZ_FLQY01000347.1"/>
</dbReference>
<evidence type="ECO:0000313" key="3">
    <source>
        <dbReference type="Proteomes" id="UP000199600"/>
    </source>
</evidence>